<name>A0A1B5KTG8_USTVR</name>
<feature type="signal peptide" evidence="11">
    <location>
        <begin position="1"/>
        <end position="29"/>
    </location>
</feature>
<dbReference type="UniPathway" id="UPA00378"/>
<sequence length="625" mass="68240">MVLPRRMSRLVALTAIALVVLLLVRLMPGDVVPSPLPPTADQREAANGPKAQEPASSGEGTFSSSSSSSSSSSLSSSSSPSKSKSKSKFDWSKAKLFYPPASIKPLPTGTPRPMGRVQASPDAFVQTPETKRRQAAVRNVFRKSYNAYRTHAWMKDELMPVTAGFRNPFGAWAATLVDALDTLWIMDLRDEFREAARAVAGIDWSVTPDGAANLFETTIRHLGGLLSAHDLSGDKALLAKAVELGEMLYHGFDTPNNLPGFWLNYDEARTGALRAGTNDPSASPASLCVEFTRLSQLTGDSKYYDATDRVTRFLQRTQNSTRLPGMWPIALDFRNEAAGADARFTLGALADSLYEYLPKMHALTGGLDPTYEQLYRGAADVAARNLLFRPMVPDGRDVLFSGDWVAGSGGSGGSSGSSTGETGHVVPESQHLTCFVGGMFGLAGRLFAIDEHVALGERLARGCAWAYAAFPTGIMPEIFRLIPCADAGHCPWDESAWQRDGDRSLPRGFAGARDPRYQLRPEAIESLFVMYRITGRQELQDMAWDMFRAIVNATATEIAYSTISNVNAKGETEKTDSMEVETLKYFYLIFSPPDLISLDEYVLNTEAHPLKRPAVYQHERAKAPP</sequence>
<evidence type="ECO:0000256" key="2">
    <source>
        <dbReference type="ARBA" id="ARBA00004922"/>
    </source>
</evidence>
<dbReference type="InterPro" id="IPR050749">
    <property type="entry name" value="Glycosyl_Hydrolase_47"/>
</dbReference>
<protein>
    <recommendedName>
        <fullName evidence="9">alpha-1,2-Mannosidase</fullName>
        <ecNumber evidence="9">3.2.1.-</ecNumber>
    </recommendedName>
</protein>
<dbReference type="Gene3D" id="1.50.10.10">
    <property type="match status" value="1"/>
</dbReference>
<feature type="active site" evidence="6">
    <location>
        <position position="351"/>
    </location>
</feature>
<feature type="active site" evidence="6">
    <location>
        <position position="522"/>
    </location>
</feature>
<evidence type="ECO:0000256" key="8">
    <source>
        <dbReference type="PIRSR" id="PIRSR601382-3"/>
    </source>
</evidence>
<dbReference type="FunFam" id="1.50.10.10:FF:000037">
    <property type="entry name" value="alpha-1,2-Mannosidase"/>
    <property type="match status" value="1"/>
</dbReference>
<dbReference type="GO" id="GO:0005975">
    <property type="term" value="P:carbohydrate metabolic process"/>
    <property type="evidence" value="ECO:0007669"/>
    <property type="project" value="InterPro"/>
</dbReference>
<dbReference type="SUPFAM" id="SSF48225">
    <property type="entry name" value="Seven-hairpin glycosidases"/>
    <property type="match status" value="1"/>
</dbReference>
<dbReference type="GO" id="GO:0005509">
    <property type="term" value="F:calcium ion binding"/>
    <property type="evidence" value="ECO:0007669"/>
    <property type="project" value="InterPro"/>
</dbReference>
<dbReference type="EMBL" id="BBTG02000020">
    <property type="protein sequence ID" value="GAO14167.1"/>
    <property type="molecule type" value="Genomic_DNA"/>
</dbReference>
<keyword evidence="4 9" id="KW-0378">Hydrolase</keyword>
<dbReference type="GO" id="GO:0016020">
    <property type="term" value="C:membrane"/>
    <property type="evidence" value="ECO:0007669"/>
    <property type="project" value="InterPro"/>
</dbReference>
<dbReference type="InterPro" id="IPR036026">
    <property type="entry name" value="Seven-hairpin_glycosidases"/>
</dbReference>
<evidence type="ECO:0000256" key="6">
    <source>
        <dbReference type="PIRSR" id="PIRSR601382-1"/>
    </source>
</evidence>
<feature type="compositionally biased region" description="Low complexity" evidence="10">
    <location>
        <begin position="63"/>
        <end position="82"/>
    </location>
</feature>
<evidence type="ECO:0000256" key="11">
    <source>
        <dbReference type="SAM" id="SignalP"/>
    </source>
</evidence>
<feature type="region of interest" description="Disordered" evidence="10">
    <location>
        <begin position="35"/>
        <end position="86"/>
    </location>
</feature>
<dbReference type="GO" id="GO:0004571">
    <property type="term" value="F:mannosyl-oligosaccharide 1,2-alpha-mannosidase activity"/>
    <property type="evidence" value="ECO:0007669"/>
    <property type="project" value="InterPro"/>
</dbReference>
<dbReference type="PRINTS" id="PR00747">
    <property type="entry name" value="GLYHDRLASE47"/>
</dbReference>
<evidence type="ECO:0000256" key="7">
    <source>
        <dbReference type="PIRSR" id="PIRSR601382-2"/>
    </source>
</evidence>
<evidence type="ECO:0000313" key="13">
    <source>
        <dbReference type="Proteomes" id="UP000054053"/>
    </source>
</evidence>
<comment type="pathway">
    <text evidence="2">Protein modification; protein glycosylation.</text>
</comment>
<evidence type="ECO:0000256" key="5">
    <source>
        <dbReference type="ARBA" id="ARBA00023157"/>
    </source>
</evidence>
<proteinExistence type="inferred from homology"/>
<gene>
    <name evidence="12" type="ORF">UVI_02037500</name>
</gene>
<keyword evidence="7" id="KW-0106">Calcium</keyword>
<feature type="binding site" evidence="7">
    <location>
        <position position="605"/>
    </location>
    <ligand>
        <name>Ca(2+)</name>
        <dbReference type="ChEBI" id="CHEBI:29108"/>
    </ligand>
</feature>
<evidence type="ECO:0000313" key="12">
    <source>
        <dbReference type="EMBL" id="GAO14167.1"/>
    </source>
</evidence>
<dbReference type="EC" id="3.2.1.-" evidence="9"/>
<accession>A0A1B5KTG8</accession>
<feature type="disulfide bond" evidence="8">
    <location>
        <begin position="434"/>
        <end position="463"/>
    </location>
</feature>
<comment type="cofactor">
    <cofactor evidence="1 7">
        <name>Ca(2+)</name>
        <dbReference type="ChEBI" id="CHEBI:29108"/>
    </cofactor>
</comment>
<feature type="active site" description="Proton donor" evidence="6">
    <location>
        <position position="216"/>
    </location>
</feature>
<dbReference type="GO" id="GO:0036503">
    <property type="term" value="P:ERAD pathway"/>
    <property type="evidence" value="ECO:0007669"/>
    <property type="project" value="UniProtKB-ARBA"/>
</dbReference>
<dbReference type="AlphaFoldDB" id="A0A1B5KTG8"/>
<dbReference type="InterPro" id="IPR012341">
    <property type="entry name" value="6hp_glycosidase-like_sf"/>
</dbReference>
<dbReference type="PANTHER" id="PTHR11742:SF89">
    <property type="entry name" value="ALPHA-1,2-MANNOSIDASE"/>
    <property type="match status" value="1"/>
</dbReference>
<dbReference type="GO" id="GO:0005783">
    <property type="term" value="C:endoplasmic reticulum"/>
    <property type="evidence" value="ECO:0007669"/>
    <property type="project" value="TreeGrafter"/>
</dbReference>
<keyword evidence="5 8" id="KW-1015">Disulfide bond</keyword>
<comment type="similarity">
    <text evidence="3 9">Belongs to the glycosyl hydrolase 47 family.</text>
</comment>
<feature type="active site" description="Proton donor" evidence="6">
    <location>
        <position position="477"/>
    </location>
</feature>
<evidence type="ECO:0000256" key="3">
    <source>
        <dbReference type="ARBA" id="ARBA00007658"/>
    </source>
</evidence>
<organism evidence="12 13">
    <name type="scientific">Ustilaginoidea virens</name>
    <name type="common">Rice false smut fungus</name>
    <name type="synonym">Villosiclava virens</name>
    <dbReference type="NCBI Taxonomy" id="1159556"/>
    <lineage>
        <taxon>Eukaryota</taxon>
        <taxon>Fungi</taxon>
        <taxon>Dikarya</taxon>
        <taxon>Ascomycota</taxon>
        <taxon>Pezizomycotina</taxon>
        <taxon>Sordariomycetes</taxon>
        <taxon>Hypocreomycetidae</taxon>
        <taxon>Hypocreales</taxon>
        <taxon>Clavicipitaceae</taxon>
        <taxon>Ustilaginoidea</taxon>
    </lineage>
</organism>
<dbReference type="InterPro" id="IPR001382">
    <property type="entry name" value="Glyco_hydro_47"/>
</dbReference>
<reference evidence="13" key="1">
    <citation type="journal article" date="2016" name="Genome Announc.">
        <title>Genome sequence of Ustilaginoidea virens IPU010, a rice pathogenic fungus causing false smut.</title>
        <authorList>
            <person name="Kumagai T."/>
            <person name="Ishii T."/>
            <person name="Terai G."/>
            <person name="Umemura M."/>
            <person name="Machida M."/>
            <person name="Asai K."/>
        </authorList>
    </citation>
    <scope>NUCLEOTIDE SEQUENCE [LARGE SCALE GENOMIC DNA]</scope>
    <source>
        <strain evidence="13">IPU010</strain>
    </source>
</reference>
<dbReference type="PANTHER" id="PTHR11742">
    <property type="entry name" value="MANNOSYL-OLIGOSACCHARIDE ALPHA-1,2-MANNOSIDASE-RELATED"/>
    <property type="match status" value="1"/>
</dbReference>
<evidence type="ECO:0000256" key="4">
    <source>
        <dbReference type="ARBA" id="ARBA00022801"/>
    </source>
</evidence>
<evidence type="ECO:0000256" key="9">
    <source>
        <dbReference type="RuleBase" id="RU361193"/>
    </source>
</evidence>
<dbReference type="Pfam" id="PF01532">
    <property type="entry name" value="Glyco_hydro_47"/>
    <property type="match status" value="1"/>
</dbReference>
<feature type="chain" id="PRO_5008577560" description="alpha-1,2-Mannosidase" evidence="11">
    <location>
        <begin position="30"/>
        <end position="625"/>
    </location>
</feature>
<comment type="caution">
    <text evidence="12">The sequence shown here is derived from an EMBL/GenBank/DDBJ whole genome shotgun (WGS) entry which is preliminary data.</text>
</comment>
<evidence type="ECO:0000256" key="10">
    <source>
        <dbReference type="SAM" id="MobiDB-lite"/>
    </source>
</evidence>
<keyword evidence="7" id="KW-0479">Metal-binding</keyword>
<evidence type="ECO:0000256" key="1">
    <source>
        <dbReference type="ARBA" id="ARBA00001913"/>
    </source>
</evidence>
<keyword evidence="11" id="KW-0732">Signal</keyword>
<dbReference type="Proteomes" id="UP000054053">
    <property type="component" value="Unassembled WGS sequence"/>
</dbReference>
<keyword evidence="9" id="KW-0326">Glycosidase</keyword>